<feature type="region of interest" description="Disordered" evidence="1">
    <location>
        <begin position="61"/>
        <end position="87"/>
    </location>
</feature>
<feature type="region of interest" description="Disordered" evidence="1">
    <location>
        <begin position="1"/>
        <end position="21"/>
    </location>
</feature>
<dbReference type="AlphaFoldDB" id="A0A4C1V7M7"/>
<keyword evidence="3" id="KW-1185">Reference proteome</keyword>
<sequence>MYVQTFSGGSKERSVSHGRRDSTRAWCGIRWPAIAANGGGRDPAAGRRVFVTNWQRLREREREASDHIEREPSGVRSDRRNSTARLCHRLPTPPYPCGFRSFKLTSGQLPPDRRGAWMC</sequence>
<comment type="caution">
    <text evidence="2">The sequence shown here is derived from an EMBL/GenBank/DDBJ whole genome shotgun (WGS) entry which is preliminary data.</text>
</comment>
<proteinExistence type="predicted"/>
<accession>A0A4C1V7M7</accession>
<protein>
    <submittedName>
        <fullName evidence="2">Uncharacterized protein</fullName>
    </submittedName>
</protein>
<name>A0A4C1V7M7_EUMVA</name>
<gene>
    <name evidence="2" type="ORF">EVAR_95983_1</name>
</gene>
<evidence type="ECO:0000313" key="3">
    <source>
        <dbReference type="Proteomes" id="UP000299102"/>
    </source>
</evidence>
<reference evidence="2 3" key="1">
    <citation type="journal article" date="2019" name="Commun. Biol.">
        <title>The bagworm genome reveals a unique fibroin gene that provides high tensile strength.</title>
        <authorList>
            <person name="Kono N."/>
            <person name="Nakamura H."/>
            <person name="Ohtoshi R."/>
            <person name="Tomita M."/>
            <person name="Numata K."/>
            <person name="Arakawa K."/>
        </authorList>
    </citation>
    <scope>NUCLEOTIDE SEQUENCE [LARGE SCALE GENOMIC DNA]</scope>
</reference>
<evidence type="ECO:0000256" key="1">
    <source>
        <dbReference type="SAM" id="MobiDB-lite"/>
    </source>
</evidence>
<evidence type="ECO:0000313" key="2">
    <source>
        <dbReference type="EMBL" id="GBP34878.1"/>
    </source>
</evidence>
<dbReference type="Proteomes" id="UP000299102">
    <property type="component" value="Unassembled WGS sequence"/>
</dbReference>
<organism evidence="2 3">
    <name type="scientific">Eumeta variegata</name>
    <name type="common">Bagworm moth</name>
    <name type="synonym">Eumeta japonica</name>
    <dbReference type="NCBI Taxonomy" id="151549"/>
    <lineage>
        <taxon>Eukaryota</taxon>
        <taxon>Metazoa</taxon>
        <taxon>Ecdysozoa</taxon>
        <taxon>Arthropoda</taxon>
        <taxon>Hexapoda</taxon>
        <taxon>Insecta</taxon>
        <taxon>Pterygota</taxon>
        <taxon>Neoptera</taxon>
        <taxon>Endopterygota</taxon>
        <taxon>Lepidoptera</taxon>
        <taxon>Glossata</taxon>
        <taxon>Ditrysia</taxon>
        <taxon>Tineoidea</taxon>
        <taxon>Psychidae</taxon>
        <taxon>Oiketicinae</taxon>
        <taxon>Eumeta</taxon>
    </lineage>
</organism>
<feature type="compositionally biased region" description="Basic and acidic residues" evidence="1">
    <location>
        <begin position="10"/>
        <end position="21"/>
    </location>
</feature>
<dbReference type="EMBL" id="BGZK01000295">
    <property type="protein sequence ID" value="GBP34878.1"/>
    <property type="molecule type" value="Genomic_DNA"/>
</dbReference>
<feature type="compositionally biased region" description="Basic and acidic residues" evidence="1">
    <location>
        <begin position="61"/>
        <end position="81"/>
    </location>
</feature>